<protein>
    <submittedName>
        <fullName evidence="3">ATPase</fullName>
    </submittedName>
</protein>
<dbReference type="Pfam" id="PF08327">
    <property type="entry name" value="AHSA1"/>
    <property type="match status" value="1"/>
</dbReference>
<dbReference type="InterPro" id="IPR013538">
    <property type="entry name" value="ASHA1/2-like_C"/>
</dbReference>
<dbReference type="eggNOG" id="COG3832">
    <property type="taxonomic scope" value="Bacteria"/>
</dbReference>
<dbReference type="AlphaFoldDB" id="A0A1T3K4V3"/>
<dbReference type="Proteomes" id="UP000188947">
    <property type="component" value="Unassembled WGS sequence"/>
</dbReference>
<keyword evidence="4" id="KW-1185">Reference proteome</keyword>
<dbReference type="RefSeq" id="WP_070904712.1">
    <property type="nucleotide sequence ID" value="NZ_CP016378.1"/>
</dbReference>
<proteinExistence type="inferred from homology"/>
<comment type="caution">
    <text evidence="3">The sequence shown here is derived from an EMBL/GenBank/DDBJ whole genome shotgun (WGS) entry which is preliminary data.</text>
</comment>
<dbReference type="OrthoDB" id="9795306at2"/>
<evidence type="ECO:0000259" key="2">
    <source>
        <dbReference type="Pfam" id="PF08327"/>
    </source>
</evidence>
<dbReference type="InterPro" id="IPR023393">
    <property type="entry name" value="START-like_dom_sf"/>
</dbReference>
<dbReference type="EMBL" id="MPOG01000007">
    <property type="protein sequence ID" value="OOH96873.1"/>
    <property type="molecule type" value="Genomic_DNA"/>
</dbReference>
<feature type="domain" description="Activator of Hsp90 ATPase homologue 1/2-like C-terminal" evidence="2">
    <location>
        <begin position="26"/>
        <end position="162"/>
    </location>
</feature>
<sequence>MKNNLFFNFSVDKENNAIVIKREFDADLDLLWQSWTKAELLDKWWAPKPYHVETKTLNFTEGGVWLYAMVSPENEKHWCKANYTSIEPQQSIAWRDSFCDENGNENKIKPHSYWTINFSPENNTTILDIILKHDHYAAIETILEMGFKEGFTMCMQNLDELLPALKK</sequence>
<organism evidence="3 4">
    <name type="scientific">Elizabethkingia meningoseptica</name>
    <name type="common">Chryseobacterium meningosepticum</name>
    <dbReference type="NCBI Taxonomy" id="238"/>
    <lineage>
        <taxon>Bacteria</taxon>
        <taxon>Pseudomonadati</taxon>
        <taxon>Bacteroidota</taxon>
        <taxon>Flavobacteriia</taxon>
        <taxon>Flavobacteriales</taxon>
        <taxon>Weeksellaceae</taxon>
        <taxon>Elizabethkingia</taxon>
    </lineage>
</organism>
<dbReference type="CDD" id="cd07814">
    <property type="entry name" value="SRPBCC_CalC_Aha1-like"/>
    <property type="match status" value="1"/>
</dbReference>
<gene>
    <name evidence="3" type="ORF">BMF97_06305</name>
</gene>
<dbReference type="Gene3D" id="3.30.530.20">
    <property type="match status" value="1"/>
</dbReference>
<dbReference type="SUPFAM" id="SSF55961">
    <property type="entry name" value="Bet v1-like"/>
    <property type="match status" value="1"/>
</dbReference>
<dbReference type="STRING" id="238.BBD35_15805"/>
<evidence type="ECO:0000313" key="3">
    <source>
        <dbReference type="EMBL" id="OOH96873.1"/>
    </source>
</evidence>
<evidence type="ECO:0000256" key="1">
    <source>
        <dbReference type="ARBA" id="ARBA00006817"/>
    </source>
</evidence>
<accession>A0A1T3K4V3</accession>
<comment type="similarity">
    <text evidence="1">Belongs to the AHA1 family.</text>
</comment>
<reference evidence="3 4" key="1">
    <citation type="submission" date="2016-11" db="EMBL/GenBank/DDBJ databases">
        <title>Genome sequence and comparative genomic analysis of clinical strain Elizabethkingia meningoseptica 61421 PRCM.</title>
        <authorList>
            <person name="Wang M."/>
            <person name="Hu S."/>
            <person name="Cao L."/>
            <person name="Jiang T."/>
            <person name="Zhou Y."/>
            <person name="Ming D."/>
        </authorList>
    </citation>
    <scope>NUCLEOTIDE SEQUENCE [LARGE SCALE GENOMIC DNA]</scope>
    <source>
        <strain evidence="3 4">61421 PRCM</strain>
    </source>
</reference>
<name>A0A1T3K4V3_ELIME</name>
<evidence type="ECO:0000313" key="4">
    <source>
        <dbReference type="Proteomes" id="UP000188947"/>
    </source>
</evidence>